<protein>
    <submittedName>
        <fullName evidence="2">Uncharacterized protein</fullName>
    </submittedName>
</protein>
<feature type="region of interest" description="Disordered" evidence="1">
    <location>
        <begin position="18"/>
        <end position="38"/>
    </location>
</feature>
<dbReference type="HOGENOM" id="CLU_3087054_0_0_1"/>
<evidence type="ECO:0000256" key="1">
    <source>
        <dbReference type="SAM" id="MobiDB-lite"/>
    </source>
</evidence>
<reference evidence="2 3" key="1">
    <citation type="journal article" date="2012" name="Proc. Natl. Acad. Sci. U.S.A.">
        <title>Comparative genomics of Ceriporiopsis subvermispora and Phanerochaete chrysosporium provide insight into selective ligninolysis.</title>
        <authorList>
            <person name="Fernandez-Fueyo E."/>
            <person name="Ruiz-Duenas F.J."/>
            <person name="Ferreira P."/>
            <person name="Floudas D."/>
            <person name="Hibbett D.S."/>
            <person name="Canessa P."/>
            <person name="Larrondo L.F."/>
            <person name="James T.Y."/>
            <person name="Seelenfreund D."/>
            <person name="Lobos S."/>
            <person name="Polanco R."/>
            <person name="Tello M."/>
            <person name="Honda Y."/>
            <person name="Watanabe T."/>
            <person name="Watanabe T."/>
            <person name="Ryu J.S."/>
            <person name="Kubicek C.P."/>
            <person name="Schmoll M."/>
            <person name="Gaskell J."/>
            <person name="Hammel K.E."/>
            <person name="St John F.J."/>
            <person name="Vanden Wymelenberg A."/>
            <person name="Sabat G."/>
            <person name="Splinter BonDurant S."/>
            <person name="Syed K."/>
            <person name="Yadav J.S."/>
            <person name="Doddapaneni H."/>
            <person name="Subramanian V."/>
            <person name="Lavin J.L."/>
            <person name="Oguiza J.A."/>
            <person name="Perez G."/>
            <person name="Pisabarro A.G."/>
            <person name="Ramirez L."/>
            <person name="Santoyo F."/>
            <person name="Master E."/>
            <person name="Coutinho P.M."/>
            <person name="Henrissat B."/>
            <person name="Lombard V."/>
            <person name="Magnuson J.K."/>
            <person name="Kuees U."/>
            <person name="Hori C."/>
            <person name="Igarashi K."/>
            <person name="Samejima M."/>
            <person name="Held B.W."/>
            <person name="Barry K.W."/>
            <person name="LaButti K.M."/>
            <person name="Lapidus A."/>
            <person name="Lindquist E.A."/>
            <person name="Lucas S.M."/>
            <person name="Riley R."/>
            <person name="Salamov A.A."/>
            <person name="Hoffmeister D."/>
            <person name="Schwenk D."/>
            <person name="Hadar Y."/>
            <person name="Yarden O."/>
            <person name="de Vries R.P."/>
            <person name="Wiebenga A."/>
            <person name="Stenlid J."/>
            <person name="Eastwood D."/>
            <person name="Grigoriev I.V."/>
            <person name="Berka R.M."/>
            <person name="Blanchette R.A."/>
            <person name="Kersten P."/>
            <person name="Martinez A.T."/>
            <person name="Vicuna R."/>
            <person name="Cullen D."/>
        </authorList>
    </citation>
    <scope>NUCLEOTIDE SEQUENCE [LARGE SCALE GENOMIC DNA]</scope>
    <source>
        <strain evidence="2 3">B</strain>
    </source>
</reference>
<evidence type="ECO:0000313" key="3">
    <source>
        <dbReference type="Proteomes" id="UP000016930"/>
    </source>
</evidence>
<dbReference type="EMBL" id="KB445809">
    <property type="protein sequence ID" value="EMD32849.1"/>
    <property type="molecule type" value="Genomic_DNA"/>
</dbReference>
<accession>M2PBB5</accession>
<proteinExistence type="predicted"/>
<sequence length="52" mass="5566">MATRGVSVTTIVAIPRRATGGSALVPQESEEDPDSQAHERCGKLYRPIIMIG</sequence>
<name>M2PBB5_CERS8</name>
<keyword evidence="3" id="KW-1185">Reference proteome</keyword>
<evidence type="ECO:0000313" key="2">
    <source>
        <dbReference type="EMBL" id="EMD32849.1"/>
    </source>
</evidence>
<organism evidence="2 3">
    <name type="scientific">Ceriporiopsis subvermispora (strain B)</name>
    <name type="common">White-rot fungus</name>
    <name type="synonym">Gelatoporia subvermispora</name>
    <dbReference type="NCBI Taxonomy" id="914234"/>
    <lineage>
        <taxon>Eukaryota</taxon>
        <taxon>Fungi</taxon>
        <taxon>Dikarya</taxon>
        <taxon>Basidiomycota</taxon>
        <taxon>Agaricomycotina</taxon>
        <taxon>Agaricomycetes</taxon>
        <taxon>Polyporales</taxon>
        <taxon>Gelatoporiaceae</taxon>
        <taxon>Gelatoporia</taxon>
    </lineage>
</organism>
<dbReference type="Proteomes" id="UP000016930">
    <property type="component" value="Unassembled WGS sequence"/>
</dbReference>
<gene>
    <name evidence="2" type="ORF">CERSUDRAFT_87807</name>
</gene>
<dbReference type="AlphaFoldDB" id="M2PBB5"/>